<reference evidence="1" key="1">
    <citation type="submission" date="2018-06" db="EMBL/GenBank/DDBJ databases">
        <authorList>
            <consortium name="Pathogen Informatics"/>
        </authorList>
    </citation>
    <scope>NUCLEOTIDE SEQUENCE</scope>
    <source>
        <strain evidence="1">NCTC11678</strain>
    </source>
</reference>
<organism evidence="1">
    <name type="scientific">Klebsiella pneumoniae</name>
    <dbReference type="NCBI Taxonomy" id="573"/>
    <lineage>
        <taxon>Bacteria</taxon>
        <taxon>Pseudomonadati</taxon>
        <taxon>Pseudomonadota</taxon>
        <taxon>Gammaproteobacteria</taxon>
        <taxon>Enterobacterales</taxon>
        <taxon>Enterobacteriaceae</taxon>
        <taxon>Klebsiella/Raoultella group</taxon>
        <taxon>Klebsiella</taxon>
        <taxon>Klebsiella pneumoniae complex</taxon>
    </lineage>
</organism>
<dbReference type="AlphaFoldDB" id="A0A509A3D6"/>
<accession>A0A509A3D6</accession>
<name>A0A509A3D6_KLEPN</name>
<sequence length="38" mass="4569">MFRVDIINKTLIKLKPTNFSELGLKERFDIQEWIGFVE</sequence>
<protein>
    <submittedName>
        <fullName evidence="1">Uncharacterized protein</fullName>
    </submittedName>
</protein>
<proteinExistence type="predicted"/>
<gene>
    <name evidence="1" type="ORF">NCTC11678_05236</name>
</gene>
<evidence type="ECO:0000313" key="1">
    <source>
        <dbReference type="EMBL" id="VUA80487.1"/>
    </source>
</evidence>
<dbReference type="EMBL" id="CABFNL010000003">
    <property type="protein sequence ID" value="VUA80487.1"/>
    <property type="molecule type" value="Genomic_DNA"/>
</dbReference>